<accession>A0A1H7FLM6</accession>
<proteinExistence type="inferred from homology"/>
<gene>
    <name evidence="3" type="ORF">SAMN05216382_0044</name>
</gene>
<sequence length="491" mass="51624">MRHLALLAATTLAGCTVGPNYAGPPAVASDAAARGTFVRANDAALTPTPGLARWWDALGDAQLTALVDQSLANSPTIDQATARIREAQALLSQQRASRYPSISTNLSYLHAQLPGSSLTGAGGDGAAQGGTGQQQAPSSLQIDNFNLGLTASWEPDLFGAKRRGVEQARAMIEARFADLADAQVSLSAQVAQAYVNLRDVQARIQLNDRSAQLQQRQVALAQQRYDRGTASLLDVERLQNQLESTRADAIPLAAQRDGYLNELAVYTGRTPGALDAVLTPGAPVPLPPASVPIGDPAALIAQRPDVRSAERALAANTAAIGVNKAKELPGVRLLGLLGLGGSSPGDIFDFGKLTTLAAPMLSYNLLDFGAARAKTRQAEAQRDTADAQYRQTVLDALRDAEDALSRFGNTRAQLGQLGRAEASAARAARLNAQRVSAGTSTVSEQLDIERQQLSAAIAVAQTKAQLTNAFIAVNKALGLGWNTQTTRMQKL</sequence>
<dbReference type="InterPro" id="IPR010131">
    <property type="entry name" value="MdtP/NodT-like"/>
</dbReference>
<dbReference type="InterPro" id="IPR003423">
    <property type="entry name" value="OMP_efflux"/>
</dbReference>
<dbReference type="Gene3D" id="1.20.1600.10">
    <property type="entry name" value="Outer membrane efflux proteins (OEP)"/>
    <property type="match status" value="1"/>
</dbReference>
<evidence type="ECO:0000313" key="4">
    <source>
        <dbReference type="Proteomes" id="UP000199214"/>
    </source>
</evidence>
<keyword evidence="2" id="KW-0812">Transmembrane</keyword>
<dbReference type="PANTHER" id="PTHR30203">
    <property type="entry name" value="OUTER MEMBRANE CATION EFFLUX PROTEIN"/>
    <property type="match status" value="1"/>
</dbReference>
<dbReference type="EMBL" id="FNZZ01000001">
    <property type="protein sequence ID" value="SEK25030.1"/>
    <property type="molecule type" value="Genomic_DNA"/>
</dbReference>
<reference evidence="4" key="1">
    <citation type="submission" date="2016-10" db="EMBL/GenBank/DDBJ databases">
        <authorList>
            <person name="Varghese N."/>
            <person name="Submissions S."/>
        </authorList>
    </citation>
    <scope>NUCLEOTIDE SEQUENCE [LARGE SCALE GENOMIC DNA]</scope>
    <source>
        <strain evidence="4">JS21-1</strain>
    </source>
</reference>
<dbReference type="RefSeq" id="WP_093002202.1">
    <property type="nucleotide sequence ID" value="NZ_FNZZ01000001.1"/>
</dbReference>
<dbReference type="GO" id="GO:0015562">
    <property type="term" value="F:efflux transmembrane transporter activity"/>
    <property type="evidence" value="ECO:0007669"/>
    <property type="project" value="InterPro"/>
</dbReference>
<dbReference type="OrthoDB" id="7181739at2"/>
<dbReference type="STRING" id="1855283.SAMN05216382_0044"/>
<dbReference type="Proteomes" id="UP000199214">
    <property type="component" value="Unassembled WGS sequence"/>
</dbReference>
<organism evidence="3 4">
    <name type="scientific">Sphingomonas palmae</name>
    <dbReference type="NCBI Taxonomy" id="1855283"/>
    <lineage>
        <taxon>Bacteria</taxon>
        <taxon>Pseudomonadati</taxon>
        <taxon>Pseudomonadota</taxon>
        <taxon>Alphaproteobacteria</taxon>
        <taxon>Sphingomonadales</taxon>
        <taxon>Sphingomonadaceae</taxon>
        <taxon>Sphingomonas</taxon>
    </lineage>
</organism>
<comment type="subcellular location">
    <subcellularLocation>
        <location evidence="2">Cell membrane</location>
        <topology evidence="2">Lipid-anchor</topology>
    </subcellularLocation>
</comment>
<evidence type="ECO:0000313" key="3">
    <source>
        <dbReference type="EMBL" id="SEK25030.1"/>
    </source>
</evidence>
<feature type="signal peptide" evidence="2">
    <location>
        <begin position="1"/>
        <end position="22"/>
    </location>
</feature>
<keyword evidence="2" id="KW-0732">Signal</keyword>
<name>A0A1H7FLM6_9SPHN</name>
<feature type="chain" id="PRO_5011329362" evidence="2">
    <location>
        <begin position="23"/>
        <end position="491"/>
    </location>
</feature>
<dbReference type="GO" id="GO:0005886">
    <property type="term" value="C:plasma membrane"/>
    <property type="evidence" value="ECO:0007669"/>
    <property type="project" value="UniProtKB-SubCell"/>
</dbReference>
<dbReference type="PROSITE" id="PS51257">
    <property type="entry name" value="PROKAR_LIPOPROTEIN"/>
    <property type="match status" value="1"/>
</dbReference>
<dbReference type="SUPFAM" id="SSF56954">
    <property type="entry name" value="Outer membrane efflux proteins (OEP)"/>
    <property type="match status" value="1"/>
</dbReference>
<keyword evidence="2 3" id="KW-0449">Lipoprotein</keyword>
<keyword evidence="2" id="KW-1134">Transmembrane beta strand</keyword>
<comment type="similarity">
    <text evidence="1 2">Belongs to the outer membrane factor (OMF) (TC 1.B.17) family.</text>
</comment>
<dbReference type="NCBIfam" id="TIGR01845">
    <property type="entry name" value="outer_NodT"/>
    <property type="match status" value="1"/>
</dbReference>
<dbReference type="Pfam" id="PF02321">
    <property type="entry name" value="OEP"/>
    <property type="match status" value="2"/>
</dbReference>
<evidence type="ECO:0000256" key="2">
    <source>
        <dbReference type="RuleBase" id="RU362097"/>
    </source>
</evidence>
<evidence type="ECO:0000256" key="1">
    <source>
        <dbReference type="ARBA" id="ARBA00007613"/>
    </source>
</evidence>
<dbReference type="AlphaFoldDB" id="A0A1H7FLM6"/>
<keyword evidence="2" id="KW-0564">Palmitate</keyword>
<keyword evidence="2" id="KW-0472">Membrane</keyword>
<dbReference type="Gene3D" id="2.20.200.10">
    <property type="entry name" value="Outer membrane efflux proteins (OEP)"/>
    <property type="match status" value="1"/>
</dbReference>
<dbReference type="PANTHER" id="PTHR30203:SF25">
    <property type="entry name" value="OUTER MEMBRANE PROTEIN-RELATED"/>
    <property type="match status" value="1"/>
</dbReference>
<protein>
    <submittedName>
        <fullName evidence="3">Efflux transporter, outer membrane factor (OMF) lipoprotein, NodT family</fullName>
    </submittedName>
</protein>
<keyword evidence="4" id="KW-1185">Reference proteome</keyword>